<dbReference type="PANTHER" id="PTHR43877:SF2">
    <property type="entry name" value="AMINOALKYLPHOSPHONATE N-ACETYLTRANSFERASE-RELATED"/>
    <property type="match status" value="1"/>
</dbReference>
<dbReference type="Proteomes" id="UP000199501">
    <property type="component" value="Unassembled WGS sequence"/>
</dbReference>
<dbReference type="AlphaFoldDB" id="A0A1G6N6J3"/>
<evidence type="ECO:0000259" key="3">
    <source>
        <dbReference type="PROSITE" id="PS51186"/>
    </source>
</evidence>
<dbReference type="GO" id="GO:0016747">
    <property type="term" value="F:acyltransferase activity, transferring groups other than amino-acyl groups"/>
    <property type="evidence" value="ECO:0007669"/>
    <property type="project" value="InterPro"/>
</dbReference>
<proteinExistence type="predicted"/>
<dbReference type="PROSITE" id="PS51186">
    <property type="entry name" value="GNAT"/>
    <property type="match status" value="1"/>
</dbReference>
<dbReference type="PANTHER" id="PTHR43877">
    <property type="entry name" value="AMINOALKYLPHOSPHONATE N-ACETYLTRANSFERASE-RELATED-RELATED"/>
    <property type="match status" value="1"/>
</dbReference>
<dbReference type="SUPFAM" id="SSF55729">
    <property type="entry name" value="Acyl-CoA N-acyltransferases (Nat)"/>
    <property type="match status" value="1"/>
</dbReference>
<keyword evidence="1 4" id="KW-0808">Transferase</keyword>
<dbReference type="EMBL" id="FMZZ01000003">
    <property type="protein sequence ID" value="SDC63482.1"/>
    <property type="molecule type" value="Genomic_DNA"/>
</dbReference>
<evidence type="ECO:0000313" key="5">
    <source>
        <dbReference type="Proteomes" id="UP000199501"/>
    </source>
</evidence>
<dbReference type="Gene3D" id="3.40.630.30">
    <property type="match status" value="1"/>
</dbReference>
<keyword evidence="2" id="KW-0012">Acyltransferase</keyword>
<dbReference type="InterPro" id="IPR016181">
    <property type="entry name" value="Acyl_CoA_acyltransferase"/>
</dbReference>
<reference evidence="5" key="1">
    <citation type="submission" date="2016-10" db="EMBL/GenBank/DDBJ databases">
        <authorList>
            <person name="Varghese N."/>
            <person name="Submissions S."/>
        </authorList>
    </citation>
    <scope>NUCLEOTIDE SEQUENCE [LARGE SCALE GENOMIC DNA]</scope>
    <source>
        <strain evidence="5">IBRC-M 10403</strain>
    </source>
</reference>
<evidence type="ECO:0000256" key="2">
    <source>
        <dbReference type="ARBA" id="ARBA00023315"/>
    </source>
</evidence>
<evidence type="ECO:0000313" key="4">
    <source>
        <dbReference type="EMBL" id="SDC63482.1"/>
    </source>
</evidence>
<evidence type="ECO:0000256" key="1">
    <source>
        <dbReference type="ARBA" id="ARBA00022679"/>
    </source>
</evidence>
<gene>
    <name evidence="4" type="ORF">SAMN05216174_103223</name>
</gene>
<dbReference type="Pfam" id="PF00583">
    <property type="entry name" value="Acetyltransf_1"/>
    <property type="match status" value="1"/>
</dbReference>
<dbReference type="InterPro" id="IPR000182">
    <property type="entry name" value="GNAT_dom"/>
</dbReference>
<feature type="domain" description="N-acetyltransferase" evidence="3">
    <location>
        <begin position="9"/>
        <end position="156"/>
    </location>
</feature>
<name>A0A1G6N6J3_9PSEU</name>
<dbReference type="STRING" id="1271860.SAMN05216174_103223"/>
<dbReference type="CDD" id="cd04301">
    <property type="entry name" value="NAT_SF"/>
    <property type="match status" value="1"/>
</dbReference>
<dbReference type="InterPro" id="IPR050832">
    <property type="entry name" value="Bact_Acetyltransf"/>
</dbReference>
<protein>
    <submittedName>
        <fullName evidence="4">Acetyltransferase (GNAT) family protein</fullName>
    </submittedName>
</protein>
<organism evidence="4 5">
    <name type="scientific">Actinokineospora iranica</name>
    <dbReference type="NCBI Taxonomy" id="1271860"/>
    <lineage>
        <taxon>Bacteria</taxon>
        <taxon>Bacillati</taxon>
        <taxon>Actinomycetota</taxon>
        <taxon>Actinomycetes</taxon>
        <taxon>Pseudonocardiales</taxon>
        <taxon>Pseudonocardiaceae</taxon>
        <taxon>Actinokineospora</taxon>
    </lineage>
</organism>
<accession>A0A1G6N6J3</accession>
<keyword evidence="5" id="KW-1185">Reference proteome</keyword>
<sequence>MSDNRGVRIEVRRYDHPDSARLIDEVQQEYVIRYGGVDETPVDAAEFAPPRGLFLVGYLDGTPVATGGWRGHDGGDAEMKRMYVTPAVRGRGLARAVLAELERTAYAAGHRRLILETGLRQPEAIALYESAGYTPVTPFGHYADATEAYHLGKPLTREEITCPSTPSAT</sequence>